<reference evidence="1 2" key="1">
    <citation type="submission" date="2024-08" db="EMBL/GenBank/DDBJ databases">
        <title>The draft genome of Apodemus speciosus.</title>
        <authorList>
            <person name="Nabeshima K."/>
            <person name="Suzuki S."/>
            <person name="Onuma M."/>
        </authorList>
    </citation>
    <scope>NUCLEOTIDE SEQUENCE [LARGE SCALE GENOMIC DNA]</scope>
    <source>
        <strain evidence="1">IB14-021</strain>
    </source>
</reference>
<protein>
    <submittedName>
        <fullName evidence="1">Uncharacterized protein</fullName>
    </submittedName>
</protein>
<gene>
    <name evidence="1" type="ORF">APTSU1_000665400</name>
</gene>
<dbReference type="Proteomes" id="UP001623349">
    <property type="component" value="Unassembled WGS sequence"/>
</dbReference>
<dbReference type="EMBL" id="BAAFST010000006">
    <property type="protein sequence ID" value="GAB1291424.1"/>
    <property type="molecule type" value="Genomic_DNA"/>
</dbReference>
<organism evidence="1 2">
    <name type="scientific">Apodemus speciosus</name>
    <name type="common">Large Japanese field mouse</name>
    <dbReference type="NCBI Taxonomy" id="105296"/>
    <lineage>
        <taxon>Eukaryota</taxon>
        <taxon>Metazoa</taxon>
        <taxon>Chordata</taxon>
        <taxon>Craniata</taxon>
        <taxon>Vertebrata</taxon>
        <taxon>Euteleostomi</taxon>
        <taxon>Mammalia</taxon>
        <taxon>Eutheria</taxon>
        <taxon>Euarchontoglires</taxon>
        <taxon>Glires</taxon>
        <taxon>Rodentia</taxon>
        <taxon>Myomorpha</taxon>
        <taxon>Muroidea</taxon>
        <taxon>Muridae</taxon>
        <taxon>Murinae</taxon>
        <taxon>Apodemus</taxon>
    </lineage>
</organism>
<keyword evidence="2" id="KW-1185">Reference proteome</keyword>
<proteinExistence type="predicted"/>
<evidence type="ECO:0000313" key="2">
    <source>
        <dbReference type="Proteomes" id="UP001623349"/>
    </source>
</evidence>
<comment type="caution">
    <text evidence="1">The sequence shown here is derived from an EMBL/GenBank/DDBJ whole genome shotgun (WGS) entry which is preliminary data.</text>
</comment>
<evidence type="ECO:0000313" key="1">
    <source>
        <dbReference type="EMBL" id="GAB1291424.1"/>
    </source>
</evidence>
<accession>A0ABQ0EWL2</accession>
<sequence>MTQASQRPGFEVCRGDLSEQVLEFIQQAVRCGSLLQEELEDLRATKAAPEEQRTVVVAQNKQLDLCIEKLKSNLNGMQEHYSGRQL</sequence>
<name>A0ABQ0EWL2_APOSI</name>